<sequence length="175" mass="19231">MISIVKLSMLAFAGAAAASPLSETATPTQSGECTFTVTELDAGFTGDFQPTTTITLYGSTVTVPKPVDCRGCNHVTTTREMAPWWGGIGPQIAKVIYVSATTPTTVSTYAGFSPLIITSPYAKEEEEAKEEEDNKDKDNKEEEEEEEEEEEPKAPSLKHNLTSYYPYFLYSYPYL</sequence>
<feature type="region of interest" description="Disordered" evidence="1">
    <location>
        <begin position="122"/>
        <end position="158"/>
    </location>
</feature>
<dbReference type="OrthoDB" id="4829462at2759"/>
<proteinExistence type="predicted"/>
<keyword evidence="4" id="KW-1185">Reference proteome</keyword>
<dbReference type="EMBL" id="PUHP01001938">
    <property type="protein sequence ID" value="TQN64916.1"/>
    <property type="molecule type" value="Genomic_DNA"/>
</dbReference>
<feature type="signal peptide" evidence="2">
    <location>
        <begin position="1"/>
        <end position="18"/>
    </location>
</feature>
<evidence type="ECO:0000256" key="2">
    <source>
        <dbReference type="SAM" id="SignalP"/>
    </source>
</evidence>
<feature type="compositionally biased region" description="Acidic residues" evidence="1">
    <location>
        <begin position="141"/>
        <end position="151"/>
    </location>
</feature>
<gene>
    <name evidence="3" type="ORF">CSHISOI_10644</name>
</gene>
<comment type="caution">
    <text evidence="3">The sequence shown here is derived from an EMBL/GenBank/DDBJ whole genome shotgun (WGS) entry which is preliminary data.</text>
</comment>
<reference evidence="3 4" key="1">
    <citation type="journal article" date="2019" name="Sci. Rep.">
        <title>Colletotrichum shisoi sp. nov., an anthracnose pathogen of Perilla frutescens in Japan: molecular phylogenetic, morphological and genomic evidence.</title>
        <authorList>
            <person name="Gan P."/>
            <person name="Tsushima A."/>
            <person name="Hiroyama R."/>
            <person name="Narusaka M."/>
            <person name="Takano Y."/>
            <person name="Narusaka Y."/>
            <person name="Kawaradani M."/>
            <person name="Damm U."/>
            <person name="Shirasu K."/>
        </authorList>
    </citation>
    <scope>NUCLEOTIDE SEQUENCE [LARGE SCALE GENOMIC DNA]</scope>
    <source>
        <strain evidence="3 4">PG-2018a</strain>
    </source>
</reference>
<evidence type="ECO:0000313" key="3">
    <source>
        <dbReference type="EMBL" id="TQN64916.1"/>
    </source>
</evidence>
<dbReference type="AlphaFoldDB" id="A0A5Q4BDN8"/>
<accession>A0A5Q4BDN8</accession>
<evidence type="ECO:0000256" key="1">
    <source>
        <dbReference type="SAM" id="MobiDB-lite"/>
    </source>
</evidence>
<protein>
    <submittedName>
        <fullName evidence="3">Uncharacterized protein</fullName>
    </submittedName>
</protein>
<dbReference type="Proteomes" id="UP000326340">
    <property type="component" value="Unassembled WGS sequence"/>
</dbReference>
<organism evidence="3 4">
    <name type="scientific">Colletotrichum shisoi</name>
    <dbReference type="NCBI Taxonomy" id="2078593"/>
    <lineage>
        <taxon>Eukaryota</taxon>
        <taxon>Fungi</taxon>
        <taxon>Dikarya</taxon>
        <taxon>Ascomycota</taxon>
        <taxon>Pezizomycotina</taxon>
        <taxon>Sordariomycetes</taxon>
        <taxon>Hypocreomycetidae</taxon>
        <taxon>Glomerellales</taxon>
        <taxon>Glomerellaceae</taxon>
        <taxon>Colletotrichum</taxon>
        <taxon>Colletotrichum destructivum species complex</taxon>
    </lineage>
</organism>
<name>A0A5Q4BDN8_9PEZI</name>
<keyword evidence="2" id="KW-0732">Signal</keyword>
<feature type="chain" id="PRO_5024991273" evidence="2">
    <location>
        <begin position="19"/>
        <end position="175"/>
    </location>
</feature>
<evidence type="ECO:0000313" key="4">
    <source>
        <dbReference type="Proteomes" id="UP000326340"/>
    </source>
</evidence>